<keyword evidence="10" id="KW-1185">Reference proteome</keyword>
<sequence>MKIKSNIHHEEAILKIANLKTAFDINGTYHNAVDDVSLSIKRREVVGVVGESGCGKSVMSLSIMKLLPKQGSKIVGGHIYFEGKRLDTLSEQEMNRIRGKDISMIFQEPMTSLNPVFTIGFQVSEAFLNHMKISKKEARIQSIQLLKSVGISRPEKMMDEYPHQLSGGMRQRVMIAIAIACQPKLLIADEPTTALDVTVQAQILELLKEIQDANDMAIILITHDLGIVAEMCDHVIVMYAGKMVEKADVDTLFYNPKHPYTSLLLGAIPKMDEEKKELSSIKGIVPSLNEMPTVGCRFAARCPKAMPECTVITPILAEIESGHEVSCLLYDTSMPKEGMGIS</sequence>
<keyword evidence="4" id="KW-1003">Cell membrane</keyword>
<dbReference type="RefSeq" id="WP_307231420.1">
    <property type="nucleotide sequence ID" value="NZ_JAUSTT010000022.1"/>
</dbReference>
<evidence type="ECO:0000256" key="3">
    <source>
        <dbReference type="ARBA" id="ARBA00022448"/>
    </source>
</evidence>
<evidence type="ECO:0000256" key="4">
    <source>
        <dbReference type="ARBA" id="ARBA00022475"/>
    </source>
</evidence>
<feature type="domain" description="ABC transporter" evidence="8">
    <location>
        <begin position="14"/>
        <end position="265"/>
    </location>
</feature>
<evidence type="ECO:0000313" key="10">
    <source>
        <dbReference type="Proteomes" id="UP001223586"/>
    </source>
</evidence>
<dbReference type="InterPro" id="IPR050388">
    <property type="entry name" value="ABC_Ni/Peptide_Import"/>
</dbReference>
<dbReference type="InterPro" id="IPR013563">
    <property type="entry name" value="Oligopep_ABC_C"/>
</dbReference>
<dbReference type="NCBIfam" id="TIGR01727">
    <property type="entry name" value="oligo_HPY"/>
    <property type="match status" value="1"/>
</dbReference>
<comment type="caution">
    <text evidence="9">The sequence shown here is derived from an EMBL/GenBank/DDBJ whole genome shotgun (WGS) entry which is preliminary data.</text>
</comment>
<keyword evidence="3" id="KW-0813">Transport</keyword>
<dbReference type="PROSITE" id="PS50893">
    <property type="entry name" value="ABC_TRANSPORTER_2"/>
    <property type="match status" value="1"/>
</dbReference>
<organism evidence="9 10">
    <name type="scientific">Bacillus chungangensis</name>
    <dbReference type="NCBI Taxonomy" id="587633"/>
    <lineage>
        <taxon>Bacteria</taxon>
        <taxon>Bacillati</taxon>
        <taxon>Bacillota</taxon>
        <taxon>Bacilli</taxon>
        <taxon>Bacillales</taxon>
        <taxon>Bacillaceae</taxon>
        <taxon>Bacillus</taxon>
    </lineage>
</organism>
<dbReference type="Pfam" id="PF08352">
    <property type="entry name" value="oligo_HPY"/>
    <property type="match status" value="1"/>
</dbReference>
<comment type="similarity">
    <text evidence="2">Belongs to the ABC transporter superfamily.</text>
</comment>
<reference evidence="9 10" key="1">
    <citation type="submission" date="2023-07" db="EMBL/GenBank/DDBJ databases">
        <title>Genomic Encyclopedia of Type Strains, Phase IV (KMG-IV): sequencing the most valuable type-strain genomes for metagenomic binning, comparative biology and taxonomic classification.</title>
        <authorList>
            <person name="Goeker M."/>
        </authorList>
    </citation>
    <scope>NUCLEOTIDE SEQUENCE [LARGE SCALE GENOMIC DNA]</scope>
    <source>
        <strain evidence="9 10">DSM 23837</strain>
    </source>
</reference>
<dbReference type="PROSITE" id="PS00211">
    <property type="entry name" value="ABC_TRANSPORTER_1"/>
    <property type="match status" value="1"/>
</dbReference>
<dbReference type="PANTHER" id="PTHR43297">
    <property type="entry name" value="OLIGOPEPTIDE TRANSPORT ATP-BINDING PROTEIN APPD"/>
    <property type="match status" value="1"/>
</dbReference>
<evidence type="ECO:0000259" key="8">
    <source>
        <dbReference type="PROSITE" id="PS50893"/>
    </source>
</evidence>
<dbReference type="CDD" id="cd03257">
    <property type="entry name" value="ABC_NikE_OppD_transporters"/>
    <property type="match status" value="1"/>
</dbReference>
<keyword evidence="7" id="KW-0472">Membrane</keyword>
<dbReference type="EMBL" id="JAUSTT010000022">
    <property type="protein sequence ID" value="MDQ0177442.1"/>
    <property type="molecule type" value="Genomic_DNA"/>
</dbReference>
<dbReference type="Gene3D" id="3.40.50.300">
    <property type="entry name" value="P-loop containing nucleotide triphosphate hydrolases"/>
    <property type="match status" value="1"/>
</dbReference>
<dbReference type="PANTHER" id="PTHR43297:SF2">
    <property type="entry name" value="DIPEPTIDE TRANSPORT ATP-BINDING PROTEIN DPPD"/>
    <property type="match status" value="1"/>
</dbReference>
<gene>
    <name evidence="9" type="ORF">J2S08_003322</name>
</gene>
<dbReference type="Pfam" id="PF00005">
    <property type="entry name" value="ABC_tran"/>
    <property type="match status" value="1"/>
</dbReference>
<evidence type="ECO:0000256" key="2">
    <source>
        <dbReference type="ARBA" id="ARBA00005417"/>
    </source>
</evidence>
<dbReference type="Proteomes" id="UP001223586">
    <property type="component" value="Unassembled WGS sequence"/>
</dbReference>
<evidence type="ECO:0000256" key="6">
    <source>
        <dbReference type="ARBA" id="ARBA00022840"/>
    </source>
</evidence>
<dbReference type="SUPFAM" id="SSF52540">
    <property type="entry name" value="P-loop containing nucleoside triphosphate hydrolases"/>
    <property type="match status" value="1"/>
</dbReference>
<dbReference type="SMART" id="SM00382">
    <property type="entry name" value="AAA"/>
    <property type="match status" value="1"/>
</dbReference>
<keyword evidence="6 9" id="KW-0067">ATP-binding</keyword>
<dbReference type="InterPro" id="IPR003593">
    <property type="entry name" value="AAA+_ATPase"/>
</dbReference>
<evidence type="ECO:0000313" key="9">
    <source>
        <dbReference type="EMBL" id="MDQ0177442.1"/>
    </source>
</evidence>
<evidence type="ECO:0000256" key="5">
    <source>
        <dbReference type="ARBA" id="ARBA00022741"/>
    </source>
</evidence>
<protein>
    <submittedName>
        <fullName evidence="9">Peptide/nickel transport system ATP-binding protein</fullName>
    </submittedName>
</protein>
<accession>A0ABT9WVW0</accession>
<evidence type="ECO:0000256" key="7">
    <source>
        <dbReference type="ARBA" id="ARBA00023136"/>
    </source>
</evidence>
<dbReference type="InterPro" id="IPR027417">
    <property type="entry name" value="P-loop_NTPase"/>
</dbReference>
<proteinExistence type="inferred from homology"/>
<name>A0ABT9WVW0_9BACI</name>
<dbReference type="GO" id="GO:0005524">
    <property type="term" value="F:ATP binding"/>
    <property type="evidence" value="ECO:0007669"/>
    <property type="project" value="UniProtKB-KW"/>
</dbReference>
<dbReference type="InterPro" id="IPR017871">
    <property type="entry name" value="ABC_transporter-like_CS"/>
</dbReference>
<comment type="subcellular location">
    <subcellularLocation>
        <location evidence="1">Cell membrane</location>
        <topology evidence="1">Peripheral membrane protein</topology>
    </subcellularLocation>
</comment>
<dbReference type="InterPro" id="IPR003439">
    <property type="entry name" value="ABC_transporter-like_ATP-bd"/>
</dbReference>
<evidence type="ECO:0000256" key="1">
    <source>
        <dbReference type="ARBA" id="ARBA00004202"/>
    </source>
</evidence>
<keyword evidence="5" id="KW-0547">Nucleotide-binding</keyword>